<accession>A0A1C5HKD0</accession>
<gene>
    <name evidence="3" type="ORF">GA0070609_1782</name>
</gene>
<dbReference type="InterPro" id="IPR019606">
    <property type="entry name" value="GerMN"/>
</dbReference>
<feature type="region of interest" description="Disordered" evidence="1">
    <location>
        <begin position="1"/>
        <end position="31"/>
    </location>
</feature>
<feature type="compositionally biased region" description="Low complexity" evidence="1">
    <location>
        <begin position="13"/>
        <end position="31"/>
    </location>
</feature>
<keyword evidence="4" id="KW-1185">Reference proteome</keyword>
<dbReference type="AlphaFoldDB" id="A0A1C5HKD0"/>
<name>A0A1C5HKD0_9ACTN</name>
<evidence type="ECO:0000313" key="3">
    <source>
        <dbReference type="EMBL" id="SCG46476.1"/>
    </source>
</evidence>
<evidence type="ECO:0000313" key="4">
    <source>
        <dbReference type="Proteomes" id="UP000198217"/>
    </source>
</evidence>
<feature type="domain" description="GerMN" evidence="2">
    <location>
        <begin position="107"/>
        <end position="196"/>
    </location>
</feature>
<sequence length="218" mass="22255">MSPDRAGTVPGSAAGTGRKAATARRTAAGMRPGRRAAALAALVVLLAGCGVPVEDAPRTVPAPRGPFPSAASGEATSPAGRVAEVLCFVRDDRLVPVERRLDAAPTADAQLAHLLAGPSAAERDRGLTSSLPGAVGGATVRVADTRAEVEVDAVDDEAGRSDEMLAFGQLVCTLTARADVETVSFLRRGQPLGVPRADGSLSRQPLSAADYTDLITPR</sequence>
<dbReference type="EMBL" id="LT607750">
    <property type="protein sequence ID" value="SCG46476.1"/>
    <property type="molecule type" value="Genomic_DNA"/>
</dbReference>
<evidence type="ECO:0000256" key="1">
    <source>
        <dbReference type="SAM" id="MobiDB-lite"/>
    </source>
</evidence>
<evidence type="ECO:0000259" key="2">
    <source>
        <dbReference type="SMART" id="SM00909"/>
    </source>
</evidence>
<dbReference type="Proteomes" id="UP000198217">
    <property type="component" value="Chromosome I"/>
</dbReference>
<dbReference type="Pfam" id="PF10646">
    <property type="entry name" value="Germane"/>
    <property type="match status" value="1"/>
</dbReference>
<protein>
    <submittedName>
        <fullName evidence="3">Sporulation and spore germination</fullName>
    </submittedName>
</protein>
<organism evidence="3 4">
    <name type="scientific">Micromonospora echinaurantiaca</name>
    <dbReference type="NCBI Taxonomy" id="47857"/>
    <lineage>
        <taxon>Bacteria</taxon>
        <taxon>Bacillati</taxon>
        <taxon>Actinomycetota</taxon>
        <taxon>Actinomycetes</taxon>
        <taxon>Micromonosporales</taxon>
        <taxon>Micromonosporaceae</taxon>
        <taxon>Micromonospora</taxon>
    </lineage>
</organism>
<dbReference type="SMART" id="SM00909">
    <property type="entry name" value="Germane"/>
    <property type="match status" value="1"/>
</dbReference>
<reference evidence="3 4" key="1">
    <citation type="submission" date="2016-06" db="EMBL/GenBank/DDBJ databases">
        <authorList>
            <person name="Kjaerup R.B."/>
            <person name="Dalgaard T.S."/>
            <person name="Juul-Madsen H.R."/>
        </authorList>
    </citation>
    <scope>NUCLEOTIDE SEQUENCE [LARGE SCALE GENOMIC DNA]</scope>
    <source>
        <strain evidence="3 4">DSM 43904</strain>
    </source>
</reference>
<proteinExistence type="predicted"/>